<protein>
    <submittedName>
        <fullName evidence="2">Heterokaryon incompatibility protein 6, OR allele-like protein</fullName>
    </submittedName>
</protein>
<dbReference type="InterPro" id="IPR010730">
    <property type="entry name" value="HET"/>
</dbReference>
<feature type="domain" description="Heterokaryon incompatibility" evidence="1">
    <location>
        <begin position="57"/>
        <end position="231"/>
    </location>
</feature>
<accession>A0AB34FVR4</accession>
<dbReference type="InterPro" id="IPR052895">
    <property type="entry name" value="HetReg/Transcr_Mod"/>
</dbReference>
<comment type="caution">
    <text evidence="2">The sequence shown here is derived from an EMBL/GenBank/DDBJ whole genome shotgun (WGS) entry which is preliminary data.</text>
</comment>
<evidence type="ECO:0000313" key="3">
    <source>
        <dbReference type="Proteomes" id="UP001163105"/>
    </source>
</evidence>
<dbReference type="EMBL" id="JAQHRD010000003">
    <property type="protein sequence ID" value="KAJ6443212.1"/>
    <property type="molecule type" value="Genomic_DNA"/>
</dbReference>
<name>A0AB34FVR4_9HYPO</name>
<dbReference type="AlphaFoldDB" id="A0AB34FVR4"/>
<dbReference type="PANTHER" id="PTHR24148">
    <property type="entry name" value="ANKYRIN REPEAT DOMAIN-CONTAINING PROTEIN 39 HOMOLOG-RELATED"/>
    <property type="match status" value="1"/>
</dbReference>
<keyword evidence="3" id="KW-1185">Reference proteome</keyword>
<gene>
    <name evidence="2" type="ORF">O9K51_04391</name>
</gene>
<dbReference type="Proteomes" id="UP001163105">
    <property type="component" value="Unassembled WGS sequence"/>
</dbReference>
<evidence type="ECO:0000259" key="1">
    <source>
        <dbReference type="Pfam" id="PF06985"/>
    </source>
</evidence>
<reference evidence="2" key="1">
    <citation type="submission" date="2023-01" db="EMBL/GenBank/DDBJ databases">
        <title>The growth and conidiation of Purpureocillium lavendulum are regulated by nitrogen source and histone H3K14 acetylation.</title>
        <authorList>
            <person name="Tang P."/>
            <person name="Han J."/>
            <person name="Zhang C."/>
            <person name="Tang P."/>
            <person name="Qi F."/>
            <person name="Zhang K."/>
            <person name="Liang L."/>
        </authorList>
    </citation>
    <scope>NUCLEOTIDE SEQUENCE</scope>
    <source>
        <strain evidence="2">YMF1.00683</strain>
    </source>
</reference>
<organism evidence="2 3">
    <name type="scientific">Purpureocillium lavendulum</name>
    <dbReference type="NCBI Taxonomy" id="1247861"/>
    <lineage>
        <taxon>Eukaryota</taxon>
        <taxon>Fungi</taxon>
        <taxon>Dikarya</taxon>
        <taxon>Ascomycota</taxon>
        <taxon>Pezizomycotina</taxon>
        <taxon>Sordariomycetes</taxon>
        <taxon>Hypocreomycetidae</taxon>
        <taxon>Hypocreales</taxon>
        <taxon>Ophiocordycipitaceae</taxon>
        <taxon>Purpureocillium</taxon>
    </lineage>
</organism>
<dbReference type="Pfam" id="PF06985">
    <property type="entry name" value="HET"/>
    <property type="match status" value="1"/>
</dbReference>
<sequence>MATGASTRRDVLFEPLDQGKKEIRLLTVALYQGDDVRSVCECTITNASLSQEPPPKYSAFSYEWDAPCDLVSDADAVVSVNGRRLKASKNLVSLLRRYRFWLKTFPDWRALQMPVWIDALCINQDDVDEKNHQVGLMGVIYRTAQATFSWLSEGDKDSDDAMHKISEVGNSILRADDGEGGGDVAWMDVARQPELWQADQPKDDKEVNRFWGNVGALMRRSYWQRAWIIQEVILQSNVIMFCGNSFTHFRFLQAIYTWVDGIKGKPCPPLVDDQVWKLLSTARGRNTMGWKAMGTLCVIEGIFGSRTAALDERERHLRWKALVVDTRDRQASDPRDHLYSLVGLVSAEDSLRPDYAASAEKVFRDFAATNIRIEGNLGILTQAGHWNLTPAAHTAERHKAPAVNLFVPSWVPNWDHVSKMLSFQWLLNAADRADDGWPSVLVLTGQEDPWSIDGDTLVARGIFFDDVTEVRECNIYDGSWLSFCVDYATARAGRAYPSGIPVLQALARLTVRDMKVDDNEPLEPFPDADTVFLDVWPGMVATLHGADAAALACLGVSTNLFESLVGRPIPTDGQEILRTMPRFYSMLVNDPSPSKEDSGSTNAMVRSLRHYDFAQVLNSHMAQYAAFVTARGYVGWGRRGMQRGDRVCVLPGCHMPVLLRKAGACHIHVGTCTVQGVMHGEAATGVRAGTSQLETFRIV</sequence>
<proteinExistence type="predicted"/>
<dbReference type="Pfam" id="PF26639">
    <property type="entry name" value="Het-6_barrel"/>
    <property type="match status" value="1"/>
</dbReference>
<dbReference type="PANTHER" id="PTHR24148:SF64">
    <property type="entry name" value="HETEROKARYON INCOMPATIBILITY DOMAIN-CONTAINING PROTEIN"/>
    <property type="match status" value="1"/>
</dbReference>
<evidence type="ECO:0000313" key="2">
    <source>
        <dbReference type="EMBL" id="KAJ6443212.1"/>
    </source>
</evidence>